<organism evidence="2 3">
    <name type="scientific">Paenibacillus paeoniae</name>
    <dbReference type="NCBI Taxonomy" id="2292705"/>
    <lineage>
        <taxon>Bacteria</taxon>
        <taxon>Bacillati</taxon>
        <taxon>Bacillota</taxon>
        <taxon>Bacilli</taxon>
        <taxon>Bacillales</taxon>
        <taxon>Paenibacillaceae</taxon>
        <taxon>Paenibacillus</taxon>
    </lineage>
</organism>
<keyword evidence="2" id="KW-0648">Protein biosynthesis</keyword>
<accession>A0A371PMK8</accession>
<gene>
    <name evidence="2" type="ORF">DX130_10665</name>
</gene>
<sequence>MRGNAWKWLAIGGAIALLVMFGLEMSTTGIERIYGPIDGSEYTVGTGNSGYVSETDKRITELERELEEIRRIAYGNGYEGEGARLPGMPLQNDQPAVNKLADSTSGLLQTASSKSIRFVVGLFDGWMN</sequence>
<comment type="caution">
    <text evidence="2">The sequence shown here is derived from an EMBL/GenBank/DDBJ whole genome shotgun (WGS) entry which is preliminary data.</text>
</comment>
<dbReference type="AlphaFoldDB" id="A0A371PMK8"/>
<dbReference type="Proteomes" id="UP000261905">
    <property type="component" value="Unassembled WGS sequence"/>
</dbReference>
<name>A0A371PMK8_9BACL</name>
<evidence type="ECO:0000256" key="1">
    <source>
        <dbReference type="SAM" id="Phobius"/>
    </source>
</evidence>
<evidence type="ECO:0000313" key="2">
    <source>
        <dbReference type="EMBL" id="REK77432.1"/>
    </source>
</evidence>
<dbReference type="EMBL" id="QUBQ01000001">
    <property type="protein sequence ID" value="REK77432.1"/>
    <property type="molecule type" value="Genomic_DNA"/>
</dbReference>
<protein>
    <submittedName>
        <fullName evidence="2">Translation initiation factor 2</fullName>
    </submittedName>
</protein>
<proteinExistence type="predicted"/>
<keyword evidence="1" id="KW-1133">Transmembrane helix</keyword>
<dbReference type="RefSeq" id="WP_116045035.1">
    <property type="nucleotide sequence ID" value="NZ_QUBQ01000001.1"/>
</dbReference>
<reference evidence="2 3" key="1">
    <citation type="submission" date="2018-08" db="EMBL/GenBank/DDBJ databases">
        <title>Paenibacillus sp. M4BSY-1, whole genome shotgun sequence.</title>
        <authorList>
            <person name="Tuo L."/>
        </authorList>
    </citation>
    <scope>NUCLEOTIDE SEQUENCE [LARGE SCALE GENOMIC DNA]</scope>
    <source>
        <strain evidence="2 3">M4BSY-1</strain>
    </source>
</reference>
<feature type="transmembrane region" description="Helical" evidence="1">
    <location>
        <begin position="6"/>
        <end position="23"/>
    </location>
</feature>
<keyword evidence="3" id="KW-1185">Reference proteome</keyword>
<keyword evidence="1" id="KW-0812">Transmembrane</keyword>
<evidence type="ECO:0000313" key="3">
    <source>
        <dbReference type="Proteomes" id="UP000261905"/>
    </source>
</evidence>
<dbReference type="OrthoDB" id="2660342at2"/>
<keyword evidence="2" id="KW-0396">Initiation factor</keyword>
<dbReference type="GO" id="GO:0003743">
    <property type="term" value="F:translation initiation factor activity"/>
    <property type="evidence" value="ECO:0007669"/>
    <property type="project" value="UniProtKB-KW"/>
</dbReference>
<keyword evidence="1" id="KW-0472">Membrane</keyword>